<dbReference type="InterPro" id="IPR051327">
    <property type="entry name" value="MATE_MepA_subfamily"/>
</dbReference>
<dbReference type="GO" id="GO:0046677">
    <property type="term" value="P:response to antibiotic"/>
    <property type="evidence" value="ECO:0007669"/>
    <property type="project" value="UniProtKB-KW"/>
</dbReference>
<dbReference type="Proteomes" id="UP000283341">
    <property type="component" value="Unassembled WGS sequence"/>
</dbReference>
<evidence type="ECO:0000256" key="4">
    <source>
        <dbReference type="ARBA" id="ARBA00022448"/>
    </source>
</evidence>
<sequence>MRHSTKDNYLYLTTTPVPRLIVSLAVPTIISMLVTSFYNMADTYFVGKINTQSTAAVGIVFSVMSIIQAVGFFFGHGSGNYISRKLGAQETGNAEKMAATGFFWALFMGIFLAVVGLIFLTPLSLALGSTPTILPYTEKYLGIILLGAPFMTASLVLNNQIRFQGNAAYAMVGIVSGAVINVILDPILIFVFDMGISGAALATVISQICSFSLLLYMCRKGGNIRIRFRNFTPSLAFIKEIIGGGTPSLARQGLASVATILLNVAAGAYGDAAIAGMSIVTRIAMFINAFLIGFGQGFQPVCGFNYGAGLYARVRQGFWFCVKVGFIFLLVCALAGMGFAEEIVSLFRKGDPDVIAVGAAALRWQFITFPLGSWIVMSNMMLQTIRKPVKATIISSARQGLFFIPLIFILPHYLGLQGVEMCQAVADLLTFILAIPLTCSVLNEMKRKQAEQL</sequence>
<evidence type="ECO:0000256" key="5">
    <source>
        <dbReference type="ARBA" id="ARBA00022475"/>
    </source>
</evidence>
<keyword evidence="5" id="KW-1003">Cell membrane</keyword>
<dbReference type="AlphaFoldDB" id="A0A0P0FR99"/>
<dbReference type="EMBL" id="QRVJ01000017">
    <property type="protein sequence ID" value="RGS35050.1"/>
    <property type="molecule type" value="Genomic_DNA"/>
</dbReference>
<evidence type="ECO:0000256" key="3">
    <source>
        <dbReference type="ARBA" id="ARBA00022106"/>
    </source>
</evidence>
<reference evidence="12 16" key="3">
    <citation type="journal article" date="2019" name="Nat. Med.">
        <title>A library of human gut bacterial isolates paired with longitudinal multiomics data enables mechanistic microbiome research.</title>
        <authorList>
            <person name="Poyet M."/>
            <person name="Groussin M."/>
            <person name="Gibbons S.M."/>
            <person name="Avila-Pacheco J."/>
            <person name="Jiang X."/>
            <person name="Kearney S.M."/>
            <person name="Perrotta A.R."/>
            <person name="Berdy B."/>
            <person name="Zhao S."/>
            <person name="Lieberman T.D."/>
            <person name="Swanson P.K."/>
            <person name="Smith M."/>
            <person name="Roesemann S."/>
            <person name="Alexander J.E."/>
            <person name="Rich S.A."/>
            <person name="Livny J."/>
            <person name="Vlamakis H."/>
            <person name="Clish C."/>
            <person name="Bullock K."/>
            <person name="Deik A."/>
            <person name="Scott J."/>
            <person name="Pierce K.A."/>
            <person name="Xavier R.J."/>
            <person name="Alm E.J."/>
        </authorList>
    </citation>
    <scope>NUCLEOTIDE SEQUENCE [LARGE SCALE GENOMIC DNA]</scope>
    <source>
        <strain evidence="12 16">BIOML-A6</strain>
    </source>
</reference>
<dbReference type="PANTHER" id="PTHR43823">
    <property type="entry name" value="SPORULATION PROTEIN YKVU"/>
    <property type="match status" value="1"/>
</dbReference>
<name>A0A0P0FR99_9BACE</name>
<dbReference type="EMBL" id="VVYV01000028">
    <property type="protein sequence ID" value="KAA5416161.1"/>
    <property type="molecule type" value="Genomic_DNA"/>
</dbReference>
<evidence type="ECO:0000313" key="16">
    <source>
        <dbReference type="Proteomes" id="UP000448877"/>
    </source>
</evidence>
<keyword evidence="8 10" id="KW-0472">Membrane</keyword>
<evidence type="ECO:0000256" key="9">
    <source>
        <dbReference type="ARBA" id="ARBA00023251"/>
    </source>
</evidence>
<dbReference type="InterPro" id="IPR045070">
    <property type="entry name" value="MATE_MepA-like"/>
</dbReference>
<reference evidence="11 14" key="1">
    <citation type="journal article" date="2015" name="Science">
        <title>Genetic determinants of in vivo fitness and diet responsiveness in multiple human gut Bacteroides.</title>
        <authorList>
            <person name="Wu M."/>
            <person name="McNulty N.P."/>
            <person name="Rodionov D.A."/>
            <person name="Khoroshkin M.S."/>
            <person name="Griffin N.W."/>
            <person name="Cheng J."/>
            <person name="Latreille P."/>
            <person name="Kerstetter R.A."/>
            <person name="Terrapon N."/>
            <person name="Henrissat B."/>
            <person name="Osterman A.L."/>
            <person name="Gordon J.I."/>
        </authorList>
    </citation>
    <scope>NUCLEOTIDE SEQUENCE [LARGE SCALE GENOMIC DNA]</scope>
    <source>
        <strain evidence="11 14">WH2</strain>
    </source>
</reference>
<proteinExistence type="inferred from homology"/>
<feature type="transmembrane region" description="Helical" evidence="10">
    <location>
        <begin position="198"/>
        <end position="218"/>
    </location>
</feature>
<evidence type="ECO:0000256" key="8">
    <source>
        <dbReference type="ARBA" id="ARBA00023136"/>
    </source>
</evidence>
<evidence type="ECO:0000313" key="11">
    <source>
        <dbReference type="EMBL" id="ALJ57641.1"/>
    </source>
</evidence>
<dbReference type="InterPro" id="IPR002528">
    <property type="entry name" value="MATE_fam"/>
</dbReference>
<dbReference type="GO" id="GO:0042910">
    <property type="term" value="F:xenobiotic transmembrane transporter activity"/>
    <property type="evidence" value="ECO:0007669"/>
    <property type="project" value="InterPro"/>
</dbReference>
<evidence type="ECO:0000313" key="15">
    <source>
        <dbReference type="Proteomes" id="UP000283341"/>
    </source>
</evidence>
<dbReference type="PATRIC" id="fig|246787.4.peg.384"/>
<feature type="transmembrane region" description="Helical" evidence="10">
    <location>
        <begin position="140"/>
        <end position="157"/>
    </location>
</feature>
<evidence type="ECO:0000256" key="7">
    <source>
        <dbReference type="ARBA" id="ARBA00022989"/>
    </source>
</evidence>
<feature type="transmembrane region" description="Helical" evidence="10">
    <location>
        <begin position="360"/>
        <end position="380"/>
    </location>
</feature>
<organism evidence="11 14">
    <name type="scientific">Bacteroides cellulosilyticus</name>
    <dbReference type="NCBI Taxonomy" id="246787"/>
    <lineage>
        <taxon>Bacteria</taxon>
        <taxon>Pseudomonadati</taxon>
        <taxon>Bacteroidota</taxon>
        <taxon>Bacteroidia</taxon>
        <taxon>Bacteroidales</taxon>
        <taxon>Bacteroidaceae</taxon>
        <taxon>Bacteroides</taxon>
    </lineage>
</organism>
<feature type="transmembrane region" description="Helical" evidence="10">
    <location>
        <begin position="20"/>
        <end position="41"/>
    </location>
</feature>
<comment type="similarity">
    <text evidence="2">Belongs to the multi antimicrobial extrusion (MATE) (TC 2.A.66.1) family. MepA subfamily.</text>
</comment>
<dbReference type="Pfam" id="PF01554">
    <property type="entry name" value="MatE"/>
    <property type="match status" value="2"/>
</dbReference>
<dbReference type="GO" id="GO:0015297">
    <property type="term" value="F:antiporter activity"/>
    <property type="evidence" value="ECO:0007669"/>
    <property type="project" value="InterPro"/>
</dbReference>
<dbReference type="Proteomes" id="UP000061809">
    <property type="component" value="Chromosome"/>
</dbReference>
<evidence type="ECO:0000313" key="13">
    <source>
        <dbReference type="EMBL" id="RGS35050.1"/>
    </source>
</evidence>
<dbReference type="eggNOG" id="COG0534">
    <property type="taxonomic scope" value="Bacteria"/>
</dbReference>
<feature type="transmembrane region" description="Helical" evidence="10">
    <location>
        <begin position="401"/>
        <end position="419"/>
    </location>
</feature>
<feature type="transmembrane region" description="Helical" evidence="10">
    <location>
        <begin position="97"/>
        <end position="120"/>
    </location>
</feature>
<evidence type="ECO:0000256" key="10">
    <source>
        <dbReference type="SAM" id="Phobius"/>
    </source>
</evidence>
<reference evidence="13 15" key="2">
    <citation type="submission" date="2018-08" db="EMBL/GenBank/DDBJ databases">
        <title>A genome reference for cultivated species of the human gut microbiota.</title>
        <authorList>
            <person name="Zou Y."/>
            <person name="Xue W."/>
            <person name="Luo G."/>
        </authorList>
    </citation>
    <scope>NUCLEOTIDE SEQUENCE [LARGE SCALE GENOMIC DNA]</scope>
    <source>
        <strain evidence="13 15">AF22-3AC</strain>
    </source>
</reference>
<evidence type="ECO:0000313" key="14">
    <source>
        <dbReference type="Proteomes" id="UP000061809"/>
    </source>
</evidence>
<evidence type="ECO:0000256" key="2">
    <source>
        <dbReference type="ARBA" id="ARBA00008417"/>
    </source>
</evidence>
<feature type="transmembrane region" description="Helical" evidence="10">
    <location>
        <begin position="425"/>
        <end position="443"/>
    </location>
</feature>
<dbReference type="KEGG" id="bcel:BcellWH2_00366"/>
<gene>
    <name evidence="11" type="primary">mepA_2</name>
    <name evidence="11" type="ORF">BcellWH2_00366</name>
    <name evidence="13" type="ORF">DWX97_17475</name>
    <name evidence="12" type="ORF">F2Y81_16175</name>
</gene>
<dbReference type="PIRSF" id="PIRSF006603">
    <property type="entry name" value="DinF"/>
    <property type="match status" value="1"/>
</dbReference>
<comment type="subcellular location">
    <subcellularLocation>
        <location evidence="1">Cell membrane</location>
        <topology evidence="1">Multi-pass membrane protein</topology>
    </subcellularLocation>
</comment>
<dbReference type="CDD" id="cd13143">
    <property type="entry name" value="MATE_MepA_like"/>
    <property type="match status" value="1"/>
</dbReference>
<feature type="transmembrane region" description="Helical" evidence="10">
    <location>
        <begin position="53"/>
        <end position="76"/>
    </location>
</feature>
<keyword evidence="4" id="KW-0813">Transport</keyword>
<keyword evidence="9" id="KW-0046">Antibiotic resistance</keyword>
<dbReference type="GO" id="GO:0005886">
    <property type="term" value="C:plasma membrane"/>
    <property type="evidence" value="ECO:0007669"/>
    <property type="project" value="UniProtKB-SubCell"/>
</dbReference>
<dbReference type="PANTHER" id="PTHR43823:SF3">
    <property type="entry name" value="MULTIDRUG EXPORT PROTEIN MEPA"/>
    <property type="match status" value="1"/>
</dbReference>
<feature type="transmembrane region" description="Helical" evidence="10">
    <location>
        <begin position="169"/>
        <end position="192"/>
    </location>
</feature>
<dbReference type="InterPro" id="IPR048279">
    <property type="entry name" value="MdtK-like"/>
</dbReference>
<dbReference type="Proteomes" id="UP000448877">
    <property type="component" value="Unassembled WGS sequence"/>
</dbReference>
<keyword evidence="7 10" id="KW-1133">Transmembrane helix</keyword>
<dbReference type="RefSeq" id="WP_007218302.1">
    <property type="nucleotide sequence ID" value="NZ_CABMLT010000013.1"/>
</dbReference>
<evidence type="ECO:0000256" key="1">
    <source>
        <dbReference type="ARBA" id="ARBA00004651"/>
    </source>
</evidence>
<dbReference type="GeneID" id="66308224"/>
<dbReference type="EMBL" id="CP012801">
    <property type="protein sequence ID" value="ALJ57641.1"/>
    <property type="molecule type" value="Genomic_DNA"/>
</dbReference>
<dbReference type="STRING" id="246787.BcellWH2_00366"/>
<keyword evidence="6 10" id="KW-0812">Transmembrane</keyword>
<feature type="transmembrane region" description="Helical" evidence="10">
    <location>
        <begin position="318"/>
        <end position="340"/>
    </location>
</feature>
<evidence type="ECO:0000313" key="12">
    <source>
        <dbReference type="EMBL" id="KAA5416161.1"/>
    </source>
</evidence>
<dbReference type="NCBIfam" id="TIGR00797">
    <property type="entry name" value="matE"/>
    <property type="match status" value="1"/>
</dbReference>
<protein>
    <recommendedName>
        <fullName evidence="3">Multidrug export protein MepA</fullName>
    </recommendedName>
</protein>
<evidence type="ECO:0000256" key="6">
    <source>
        <dbReference type="ARBA" id="ARBA00022692"/>
    </source>
</evidence>
<accession>A0A0P0FR99</accession>